<gene>
    <name evidence="2" type="ORF">AC731_005285</name>
</gene>
<dbReference type="InterPro" id="IPR003497">
    <property type="entry name" value="BRO_N_domain"/>
</dbReference>
<dbReference type="Pfam" id="PF02498">
    <property type="entry name" value="Bro-N"/>
    <property type="match status" value="1"/>
</dbReference>
<dbReference type="Proteomes" id="UP000036902">
    <property type="component" value="Chromosome"/>
</dbReference>
<accession>A0A127K368</accession>
<dbReference type="EMBL" id="CP014646">
    <property type="protein sequence ID" value="AMO36398.1"/>
    <property type="molecule type" value="Genomic_DNA"/>
</dbReference>
<evidence type="ECO:0000313" key="3">
    <source>
        <dbReference type="Proteomes" id="UP000036902"/>
    </source>
</evidence>
<keyword evidence="3" id="KW-1185">Reference proteome</keyword>
<feature type="domain" description="Bro-N" evidence="1">
    <location>
        <begin position="1"/>
        <end position="103"/>
    </location>
</feature>
<organism evidence="2 3">
    <name type="scientific">Thauera humireducens</name>
    <dbReference type="NCBI Taxonomy" id="1134435"/>
    <lineage>
        <taxon>Bacteria</taxon>
        <taxon>Pseudomonadati</taxon>
        <taxon>Pseudomonadota</taxon>
        <taxon>Betaproteobacteria</taxon>
        <taxon>Rhodocyclales</taxon>
        <taxon>Zoogloeaceae</taxon>
        <taxon>Thauera</taxon>
    </lineage>
</organism>
<name>A0A127K368_9RHOO</name>
<dbReference type="SMART" id="SM01040">
    <property type="entry name" value="Bro-N"/>
    <property type="match status" value="1"/>
</dbReference>
<dbReference type="KEGG" id="thu:AC731_005285"/>
<evidence type="ECO:0000313" key="2">
    <source>
        <dbReference type="EMBL" id="AMO36398.1"/>
    </source>
</evidence>
<dbReference type="STRING" id="1134435.AC731_005285"/>
<dbReference type="RefSeq" id="WP_048709800.1">
    <property type="nucleotide sequence ID" value="NZ_CP014646.1"/>
</dbReference>
<protein>
    <recommendedName>
        <fullName evidence="1">Bro-N domain-containing protein</fullName>
    </recommendedName>
</protein>
<sequence length="244" mass="26852">MNITPFNFNGAPIRVITDDNGEPWFIAMEVADILDYSDAHKMCVRLDDDEKQNRQIGGFGNRGVTIINESGLYSAILGSSKQEAKPFKRWVTHEVLPAIRKTGSYTAMNPPPSSGLPQYRKARALDMASKVAERICAQFPSLSEPSRQVIFAKLINPVAGDEVITLPVLAERHYTASEVGERLGISANAVGRLANQHGVKTTEHGEFRLDKSPYSSKQVESFHYNERGVARLTELLNPPSGGAQ</sequence>
<proteinExistence type="predicted"/>
<dbReference type="AlphaFoldDB" id="A0A127K368"/>
<dbReference type="PANTHER" id="PTHR36180">
    <property type="entry name" value="DNA-BINDING PROTEIN-RELATED-RELATED"/>
    <property type="match status" value="1"/>
</dbReference>
<dbReference type="PANTHER" id="PTHR36180:SF2">
    <property type="entry name" value="BRO FAMILY PROTEIN"/>
    <property type="match status" value="1"/>
</dbReference>
<dbReference type="PROSITE" id="PS51750">
    <property type="entry name" value="BRO_N"/>
    <property type="match status" value="1"/>
</dbReference>
<evidence type="ECO:0000259" key="1">
    <source>
        <dbReference type="PROSITE" id="PS51750"/>
    </source>
</evidence>
<reference evidence="3" key="1">
    <citation type="submission" date="2016-03" db="EMBL/GenBank/DDBJ databases">
        <authorList>
            <person name="Ma C."/>
            <person name="Zhou S."/>
            <person name="Yang G."/>
        </authorList>
    </citation>
    <scope>NUCLEOTIDE SEQUENCE [LARGE SCALE GENOMIC DNA]</scope>
    <source>
        <strain evidence="3">SgZ-1</strain>
    </source>
</reference>